<organism evidence="1">
    <name type="scientific">Tanacetum cinerariifolium</name>
    <name type="common">Dalmatian daisy</name>
    <name type="synonym">Chrysanthemum cinerariifolium</name>
    <dbReference type="NCBI Taxonomy" id="118510"/>
    <lineage>
        <taxon>Eukaryota</taxon>
        <taxon>Viridiplantae</taxon>
        <taxon>Streptophyta</taxon>
        <taxon>Embryophyta</taxon>
        <taxon>Tracheophyta</taxon>
        <taxon>Spermatophyta</taxon>
        <taxon>Magnoliopsida</taxon>
        <taxon>eudicotyledons</taxon>
        <taxon>Gunneridae</taxon>
        <taxon>Pentapetalae</taxon>
        <taxon>asterids</taxon>
        <taxon>campanulids</taxon>
        <taxon>Asterales</taxon>
        <taxon>Asteraceae</taxon>
        <taxon>Asteroideae</taxon>
        <taxon>Anthemideae</taxon>
        <taxon>Anthemidinae</taxon>
        <taxon>Tanacetum</taxon>
    </lineage>
</organism>
<reference evidence="1" key="1">
    <citation type="journal article" date="2019" name="Sci. Rep.">
        <title>Draft genome of Tanacetum cinerariifolium, the natural source of mosquito coil.</title>
        <authorList>
            <person name="Yamashiro T."/>
            <person name="Shiraishi A."/>
            <person name="Satake H."/>
            <person name="Nakayama K."/>
        </authorList>
    </citation>
    <scope>NUCLEOTIDE SEQUENCE</scope>
</reference>
<feature type="non-terminal residue" evidence="1">
    <location>
        <position position="1"/>
    </location>
</feature>
<dbReference type="AlphaFoldDB" id="A0A699X7W3"/>
<evidence type="ECO:0000313" key="1">
    <source>
        <dbReference type="EMBL" id="GFD55797.1"/>
    </source>
</evidence>
<comment type="caution">
    <text evidence="1">The sequence shown here is derived from an EMBL/GenBank/DDBJ whole genome shotgun (WGS) entry which is preliminary data.</text>
</comment>
<protein>
    <submittedName>
        <fullName evidence="1">Uncharacterized protein</fullName>
    </submittedName>
</protein>
<proteinExistence type="predicted"/>
<name>A0A699X7W3_TANCI</name>
<gene>
    <name evidence="1" type="ORF">Tci_927766</name>
</gene>
<sequence>LRASVERMLAVWWSEGRLEVRRGTGADNELRCSEEIARTGAEIWLGMHVPLLAWTPRD</sequence>
<dbReference type="EMBL" id="BKCJ011821966">
    <property type="protein sequence ID" value="GFD55797.1"/>
    <property type="molecule type" value="Genomic_DNA"/>
</dbReference>
<accession>A0A699X7W3</accession>